<keyword evidence="3 11" id="KW-0645">Protease</keyword>
<dbReference type="eggNOG" id="COG0501">
    <property type="taxonomic scope" value="Bacteria"/>
</dbReference>
<dbReference type="InterPro" id="IPR050083">
    <property type="entry name" value="HtpX_protease"/>
</dbReference>
<evidence type="ECO:0000256" key="6">
    <source>
        <dbReference type="ARBA" id="ARBA00022801"/>
    </source>
</evidence>
<keyword evidence="6 11" id="KW-0378">Hydrolase</keyword>
<keyword evidence="4 11" id="KW-0812">Transmembrane</keyword>
<dbReference type="PANTHER" id="PTHR43221">
    <property type="entry name" value="PROTEASE HTPX"/>
    <property type="match status" value="1"/>
</dbReference>
<dbReference type="GO" id="GO:0006508">
    <property type="term" value="P:proteolysis"/>
    <property type="evidence" value="ECO:0007669"/>
    <property type="project" value="UniProtKB-KW"/>
</dbReference>
<comment type="similarity">
    <text evidence="1 11">Belongs to the peptidase M48B family.</text>
</comment>
<dbReference type="InterPro" id="IPR001915">
    <property type="entry name" value="Peptidase_M48"/>
</dbReference>
<evidence type="ECO:0000256" key="10">
    <source>
        <dbReference type="ARBA" id="ARBA00023136"/>
    </source>
</evidence>
<evidence type="ECO:0000256" key="4">
    <source>
        <dbReference type="ARBA" id="ARBA00022692"/>
    </source>
</evidence>
<dbReference type="Pfam" id="PF01435">
    <property type="entry name" value="Peptidase_M48"/>
    <property type="match status" value="1"/>
</dbReference>
<evidence type="ECO:0000259" key="12">
    <source>
        <dbReference type="Pfam" id="PF01435"/>
    </source>
</evidence>
<dbReference type="KEGG" id="daf:Desaf_0852"/>
<dbReference type="HOGENOM" id="CLU_042266_3_0_7"/>
<keyword evidence="14" id="KW-1185">Reference proteome</keyword>
<evidence type="ECO:0000313" key="14">
    <source>
        <dbReference type="Proteomes" id="UP000007844"/>
    </source>
</evidence>
<feature type="active site" evidence="11">
    <location>
        <position position="132"/>
    </location>
</feature>
<dbReference type="STRING" id="690850.Desaf_0852"/>
<evidence type="ECO:0000256" key="11">
    <source>
        <dbReference type="HAMAP-Rule" id="MF_00188"/>
    </source>
</evidence>
<keyword evidence="7 11" id="KW-0862">Zinc</keyword>
<feature type="binding site" evidence="11">
    <location>
        <position position="131"/>
    </location>
    <ligand>
        <name>Zn(2+)</name>
        <dbReference type="ChEBI" id="CHEBI:29105"/>
        <note>catalytic</note>
    </ligand>
</feature>
<comment type="cofactor">
    <cofactor evidence="11">
        <name>Zn(2+)</name>
        <dbReference type="ChEBI" id="CHEBI:29105"/>
    </cofactor>
    <text evidence="11">Binds 1 zinc ion per subunit.</text>
</comment>
<keyword evidence="10 11" id="KW-0472">Membrane</keyword>
<dbReference type="PANTHER" id="PTHR43221:SF2">
    <property type="entry name" value="PROTEASE HTPX HOMOLOG"/>
    <property type="match status" value="1"/>
</dbReference>
<keyword evidence="9 11" id="KW-0482">Metalloprotease</keyword>
<dbReference type="AlphaFoldDB" id="F3YWA0"/>
<sequence precursor="true">MSSQLKTGLLLGLLTAIVLLIGQAIGGRGGLMLAFLFAIVMNVGSYWFSDKIVLSMYRARELAPEDAPMLHAMVDELAAEARIPKPKLYVVPQESPNAFATGRNPENAAVAVTEGIMHLLSPEELRGVIAHELAHVKNRDILVQTVAAVLAGVIVMLANWVKWTAIFGFGRSDEEGGGNPLAALAMAIVAPIAATIIQFAISRSREYLADETGARISRSPLSLAGALEKLSRGSERVPLHGNQATENMFIVNPFSGRSMMSLFSTHPPIEERVARLRQMAGAR</sequence>
<dbReference type="GO" id="GO:0004222">
    <property type="term" value="F:metalloendopeptidase activity"/>
    <property type="evidence" value="ECO:0007669"/>
    <property type="project" value="UniProtKB-UniRule"/>
</dbReference>
<evidence type="ECO:0000256" key="2">
    <source>
        <dbReference type="ARBA" id="ARBA00022475"/>
    </source>
</evidence>
<keyword evidence="2 11" id="KW-1003">Cell membrane</keyword>
<feature type="binding site" evidence="11">
    <location>
        <position position="135"/>
    </location>
    <ligand>
        <name>Zn(2+)</name>
        <dbReference type="ChEBI" id="CHEBI:29105"/>
        <note>catalytic</note>
    </ligand>
</feature>
<feature type="domain" description="Peptidase M48" evidence="12">
    <location>
        <begin position="66"/>
        <end position="279"/>
    </location>
</feature>
<evidence type="ECO:0000256" key="7">
    <source>
        <dbReference type="ARBA" id="ARBA00022833"/>
    </source>
</evidence>
<dbReference type="GO" id="GO:0005886">
    <property type="term" value="C:plasma membrane"/>
    <property type="evidence" value="ECO:0007669"/>
    <property type="project" value="UniProtKB-SubCell"/>
</dbReference>
<keyword evidence="8 11" id="KW-1133">Transmembrane helix</keyword>
<dbReference type="InterPro" id="IPR022919">
    <property type="entry name" value="Pept_M48_protease_HtpX"/>
</dbReference>
<feature type="binding site" evidence="11">
    <location>
        <position position="206"/>
    </location>
    <ligand>
        <name>Zn(2+)</name>
        <dbReference type="ChEBI" id="CHEBI:29105"/>
        <note>catalytic</note>
    </ligand>
</feature>
<protein>
    <recommendedName>
        <fullName evidence="11">Protease HtpX homolog</fullName>
        <ecNumber evidence="11">3.4.24.-</ecNumber>
    </recommendedName>
</protein>
<accession>F3YWA0</accession>
<reference evidence="13 14" key="1">
    <citation type="journal article" date="2011" name="J. Bacteriol.">
        <title>Genome sequence of the mercury-methylating and pleomorphic Desulfovibrio africanus Strain Walvis Bay.</title>
        <authorList>
            <person name="Brown S.D."/>
            <person name="Wall J.D."/>
            <person name="Kucken A.M."/>
            <person name="Gilmour C.C."/>
            <person name="Podar M."/>
            <person name="Brandt C.C."/>
            <person name="Teshima H."/>
            <person name="Detter J.C."/>
            <person name="Han C.S."/>
            <person name="Land M.L."/>
            <person name="Lucas S."/>
            <person name="Han J."/>
            <person name="Pennacchio L."/>
            <person name="Nolan M."/>
            <person name="Pitluck S."/>
            <person name="Woyke T."/>
            <person name="Goodwin L."/>
            <person name="Palumbo A.V."/>
            <person name="Elias D.A."/>
        </authorList>
    </citation>
    <scope>NUCLEOTIDE SEQUENCE [LARGE SCALE GENOMIC DNA]</scope>
    <source>
        <strain evidence="13 14">Walvis Bay</strain>
    </source>
</reference>
<dbReference type="RefSeq" id="WP_014259024.1">
    <property type="nucleotide sequence ID" value="NC_016629.1"/>
</dbReference>
<gene>
    <name evidence="11" type="primary">htpX</name>
    <name evidence="13" type="ORF">Desaf_0852</name>
</gene>
<dbReference type="HAMAP" id="MF_00188">
    <property type="entry name" value="Pept_M48_protease_HtpX"/>
    <property type="match status" value="1"/>
</dbReference>
<comment type="subcellular location">
    <subcellularLocation>
        <location evidence="11">Cell membrane</location>
        <topology evidence="11">Multi-pass membrane protein</topology>
    </subcellularLocation>
</comment>
<organism evidence="13 14">
    <name type="scientific">Desulfocurvibacter africanus subsp. africanus str. Walvis Bay</name>
    <dbReference type="NCBI Taxonomy" id="690850"/>
    <lineage>
        <taxon>Bacteria</taxon>
        <taxon>Pseudomonadati</taxon>
        <taxon>Thermodesulfobacteriota</taxon>
        <taxon>Desulfovibrionia</taxon>
        <taxon>Desulfovibrionales</taxon>
        <taxon>Desulfovibrionaceae</taxon>
        <taxon>Desulfocurvibacter</taxon>
    </lineage>
</organism>
<feature type="transmembrane region" description="Helical" evidence="11">
    <location>
        <begin position="181"/>
        <end position="201"/>
    </location>
</feature>
<feature type="transmembrane region" description="Helical" evidence="11">
    <location>
        <begin position="141"/>
        <end position="161"/>
    </location>
</feature>
<dbReference type="EC" id="3.4.24.-" evidence="11"/>
<dbReference type="Proteomes" id="UP000007844">
    <property type="component" value="Chromosome"/>
</dbReference>
<dbReference type="CDD" id="cd07336">
    <property type="entry name" value="M48B_HtpX_like"/>
    <property type="match status" value="1"/>
</dbReference>
<dbReference type="GO" id="GO:0008270">
    <property type="term" value="F:zinc ion binding"/>
    <property type="evidence" value="ECO:0007669"/>
    <property type="project" value="UniProtKB-UniRule"/>
</dbReference>
<keyword evidence="5 11" id="KW-0479">Metal-binding</keyword>
<feature type="transmembrane region" description="Helical" evidence="11">
    <location>
        <begin position="7"/>
        <end position="25"/>
    </location>
</feature>
<evidence type="ECO:0000256" key="1">
    <source>
        <dbReference type="ARBA" id="ARBA00009779"/>
    </source>
</evidence>
<dbReference type="EMBL" id="CP003221">
    <property type="protein sequence ID" value="EGJ49203.1"/>
    <property type="molecule type" value="Genomic_DNA"/>
</dbReference>
<evidence type="ECO:0000256" key="5">
    <source>
        <dbReference type="ARBA" id="ARBA00022723"/>
    </source>
</evidence>
<evidence type="ECO:0000256" key="3">
    <source>
        <dbReference type="ARBA" id="ARBA00022670"/>
    </source>
</evidence>
<feature type="transmembrane region" description="Helical" evidence="11">
    <location>
        <begin position="31"/>
        <end position="48"/>
    </location>
</feature>
<proteinExistence type="inferred from homology"/>
<evidence type="ECO:0000256" key="8">
    <source>
        <dbReference type="ARBA" id="ARBA00022989"/>
    </source>
</evidence>
<dbReference type="Gene3D" id="3.30.2010.10">
    <property type="entry name" value="Metalloproteases ('zincins'), catalytic domain"/>
    <property type="match status" value="1"/>
</dbReference>
<evidence type="ECO:0000256" key="9">
    <source>
        <dbReference type="ARBA" id="ARBA00023049"/>
    </source>
</evidence>
<evidence type="ECO:0000313" key="13">
    <source>
        <dbReference type="EMBL" id="EGJ49203.1"/>
    </source>
</evidence>
<name>F3YWA0_DESAF</name>